<dbReference type="Proteomes" id="UP000011744">
    <property type="component" value="Unassembled WGS sequence"/>
</dbReference>
<dbReference type="SUPFAM" id="SSF49785">
    <property type="entry name" value="Galactose-binding domain-like"/>
    <property type="match status" value="1"/>
</dbReference>
<reference evidence="2 3" key="1">
    <citation type="journal article" date="2014" name="Genome Announc.">
        <title>Draft Genome Sequence of Magnetospirillum sp. Strain SO-1, a Freshwater Magnetotactic Bacterium Isolated from the Ol'khovka River, Russia.</title>
        <authorList>
            <person name="Grouzdev D.S."/>
            <person name="Dziuba M.V."/>
            <person name="Sukhacheva M.S."/>
            <person name="Mardanov A.V."/>
            <person name="Beletskiy A.V."/>
            <person name="Kuznetsov B.B."/>
            <person name="Skryabin K.G."/>
        </authorList>
    </citation>
    <scope>NUCLEOTIDE SEQUENCE [LARGE SCALE GENOMIC DNA]</scope>
    <source>
        <strain evidence="2 3">SO-1</strain>
    </source>
</reference>
<dbReference type="EMBL" id="AONQ01000028">
    <property type="protein sequence ID" value="EME69706.1"/>
    <property type="molecule type" value="Genomic_DNA"/>
</dbReference>
<feature type="domain" description="F5/8 type C" evidence="1">
    <location>
        <begin position="174"/>
        <end position="240"/>
    </location>
</feature>
<dbReference type="STRING" id="1244869.H261_11739"/>
<dbReference type="PATRIC" id="fig|1244869.3.peg.2364"/>
<name>M2Y9L0_9PROT</name>
<organism evidence="2 3">
    <name type="scientific">Paramagnetospirillum caucaseum</name>
    <dbReference type="NCBI Taxonomy" id="1244869"/>
    <lineage>
        <taxon>Bacteria</taxon>
        <taxon>Pseudomonadati</taxon>
        <taxon>Pseudomonadota</taxon>
        <taxon>Alphaproteobacteria</taxon>
        <taxon>Rhodospirillales</taxon>
        <taxon>Magnetospirillaceae</taxon>
        <taxon>Paramagnetospirillum</taxon>
    </lineage>
</organism>
<dbReference type="Gene3D" id="2.60.120.260">
    <property type="entry name" value="Galactose-binding domain-like"/>
    <property type="match status" value="1"/>
</dbReference>
<evidence type="ECO:0000313" key="2">
    <source>
        <dbReference type="EMBL" id="EME69706.1"/>
    </source>
</evidence>
<dbReference type="eggNOG" id="ENOG5032DK6">
    <property type="taxonomic scope" value="Bacteria"/>
</dbReference>
<sequence>MDYPLSLTDVYLHLGKFTDGTADGSIPPSRDPARWNNDVTDELLAVIVAGGGVPDEANLHQVRDAIAAMIAEAVAAAAFSIPALPDHAGAAADGDELAIAVGGAHKRISVAELFTNRAGVDQIARDMAMVNAFQLSISGSIAAGTFADWARVNTFPSDNLPTKSGAVWDAVTKTYGNQSGYSADIVVGATVTASSNYGASYTPDKALDGNGATWWQAAELSPWFRIQLTGPKNIRRVSIQTHPAAGNSGPKTFTLKAWDGAAYQAVYTFPVQTGWANGETRVLDVPAHAYTVSDYRIDITDNEVGNTSPSIAEFKAYELTAPSNMVLVDSPFTVPAAPLDGRLSLLHRFTGAGVLNTDIKAFMARDGSGAGGWVEGVLSLQDAYVYGTTYNNLVADFDLSTLPAGTQPLVKITTHNTVEQQIRALGAIAS</sequence>
<dbReference type="PROSITE" id="PS50022">
    <property type="entry name" value="FA58C_3"/>
    <property type="match status" value="1"/>
</dbReference>
<dbReference type="RefSeq" id="WP_008617680.1">
    <property type="nucleotide sequence ID" value="NZ_AONQ01000028.1"/>
</dbReference>
<dbReference type="Pfam" id="PF00754">
    <property type="entry name" value="F5_F8_type_C"/>
    <property type="match status" value="1"/>
</dbReference>
<gene>
    <name evidence="2" type="ORF">H261_11739</name>
</gene>
<protein>
    <submittedName>
        <fullName evidence="2">Tail fiber protein</fullName>
    </submittedName>
</protein>
<dbReference type="OrthoDB" id="9810174at2"/>
<proteinExistence type="predicted"/>
<evidence type="ECO:0000313" key="3">
    <source>
        <dbReference type="Proteomes" id="UP000011744"/>
    </source>
</evidence>
<dbReference type="AlphaFoldDB" id="M2Y9L0"/>
<evidence type="ECO:0000259" key="1">
    <source>
        <dbReference type="PROSITE" id="PS50022"/>
    </source>
</evidence>
<dbReference type="InterPro" id="IPR000421">
    <property type="entry name" value="FA58C"/>
</dbReference>
<keyword evidence="3" id="KW-1185">Reference proteome</keyword>
<comment type="caution">
    <text evidence="2">The sequence shown here is derived from an EMBL/GenBank/DDBJ whole genome shotgun (WGS) entry which is preliminary data.</text>
</comment>
<accession>M2Y9L0</accession>
<dbReference type="InterPro" id="IPR008979">
    <property type="entry name" value="Galactose-bd-like_sf"/>
</dbReference>